<dbReference type="PANTHER" id="PTHR46786:SF1">
    <property type="entry name" value="ZINC FINGER MATRIN-TYPE PROTEIN 3"/>
    <property type="match status" value="1"/>
</dbReference>
<proteinExistence type="predicted"/>
<dbReference type="PANTHER" id="PTHR46786">
    <property type="entry name" value="ZINC FINGER MATRIN-TYPE PROTEIN 3"/>
    <property type="match status" value="1"/>
</dbReference>
<dbReference type="Gene3D" id="3.30.160.60">
    <property type="entry name" value="Classic Zinc Finger"/>
    <property type="match status" value="2"/>
</dbReference>
<dbReference type="SUPFAM" id="SSF57667">
    <property type="entry name" value="beta-beta-alpha zinc fingers"/>
    <property type="match status" value="2"/>
</dbReference>
<dbReference type="RefSeq" id="XP_052123062.1">
    <property type="nucleotide sequence ID" value="XM_052267102.1"/>
</dbReference>
<feature type="region of interest" description="Disordered" evidence="1">
    <location>
        <begin position="1"/>
        <end position="152"/>
    </location>
</feature>
<protein>
    <submittedName>
        <fullName evidence="4">Ras-associated and pleckstrin homology domains-containing protein 1</fullName>
    </submittedName>
</protein>
<sequence length="360" mass="39821">MNSYPIGVSELLRAPPPPPPPSMPPDSSITDHAQTEKVTNHNTLSSNHSQTVAPSHTTPLNFPNNPPIMMIPPSHLSLPPPPPPPPPEVTNNPSAHHGMHYPNNGTAPFAPVMRYSNQKPQKHHPYRSRPPPPLWSSQRNAPGGLQGPWLTPSTERPVGVFEQLHPPGVPGENFIGGDQPDETNLGAPAECSTGLETTNNSAGPKFSHAPTTYKDHKVNPKDPKLPRELTDMFEALHCKLCEVLSSSTVQAKHHYSGKPHEKKVRLWLQKWSEETGQPLPKRPKVETTSVDVNPEDLYCRICDVAFTSVKHGEQHKMGKPHQKALKLGYSTAKSFVLIGSYVRPKLYQCTAWMELQHRHS</sequence>
<dbReference type="KEGG" id="foc:113215670"/>
<dbReference type="InterPro" id="IPR013087">
    <property type="entry name" value="Znf_C2H2_type"/>
</dbReference>
<reference evidence="4" key="1">
    <citation type="submission" date="2025-08" db="UniProtKB">
        <authorList>
            <consortium name="RefSeq"/>
        </authorList>
    </citation>
    <scope>IDENTIFICATION</scope>
    <source>
        <tissue evidence="4">Whole organism</tissue>
    </source>
</reference>
<feature type="domain" description="U1-type" evidence="2">
    <location>
        <begin position="294"/>
        <end position="328"/>
    </location>
</feature>
<dbReference type="SMART" id="SM00451">
    <property type="entry name" value="ZnF_U1"/>
    <property type="match status" value="2"/>
</dbReference>
<feature type="region of interest" description="Disordered" evidence="1">
    <location>
        <begin position="197"/>
        <end position="220"/>
    </location>
</feature>
<dbReference type="GeneID" id="113215670"/>
<accession>A0A9C6WP15</accession>
<feature type="compositionally biased region" description="Polar residues" evidence="1">
    <location>
        <begin position="40"/>
        <end position="62"/>
    </location>
</feature>
<evidence type="ECO:0000256" key="1">
    <source>
        <dbReference type="SAM" id="MobiDB-lite"/>
    </source>
</evidence>
<dbReference type="Proteomes" id="UP000504606">
    <property type="component" value="Unplaced"/>
</dbReference>
<feature type="compositionally biased region" description="Pro residues" evidence="1">
    <location>
        <begin position="78"/>
        <end position="88"/>
    </location>
</feature>
<dbReference type="AlphaFoldDB" id="A0A9C6WP15"/>
<keyword evidence="3" id="KW-1185">Reference proteome</keyword>
<evidence type="ECO:0000313" key="3">
    <source>
        <dbReference type="Proteomes" id="UP000504606"/>
    </source>
</evidence>
<dbReference type="InterPro" id="IPR052644">
    <property type="entry name" value="ZMAT3"/>
</dbReference>
<dbReference type="GO" id="GO:0008270">
    <property type="term" value="F:zinc ion binding"/>
    <property type="evidence" value="ECO:0007669"/>
    <property type="project" value="InterPro"/>
</dbReference>
<gene>
    <name evidence="4" type="primary">LOC113215670</name>
</gene>
<dbReference type="Pfam" id="PF12874">
    <property type="entry name" value="zf-met"/>
    <property type="match status" value="1"/>
</dbReference>
<organism evidence="3 4">
    <name type="scientific">Frankliniella occidentalis</name>
    <name type="common">Western flower thrips</name>
    <name type="synonym">Euthrips occidentalis</name>
    <dbReference type="NCBI Taxonomy" id="133901"/>
    <lineage>
        <taxon>Eukaryota</taxon>
        <taxon>Metazoa</taxon>
        <taxon>Ecdysozoa</taxon>
        <taxon>Arthropoda</taxon>
        <taxon>Hexapoda</taxon>
        <taxon>Insecta</taxon>
        <taxon>Pterygota</taxon>
        <taxon>Neoptera</taxon>
        <taxon>Paraneoptera</taxon>
        <taxon>Thysanoptera</taxon>
        <taxon>Terebrantia</taxon>
        <taxon>Thripoidea</taxon>
        <taxon>Thripidae</taxon>
        <taxon>Frankliniella</taxon>
    </lineage>
</organism>
<name>A0A9C6WP15_FRAOC</name>
<dbReference type="InterPro" id="IPR003604">
    <property type="entry name" value="Matrin/U1-like-C_Znf_C2H2"/>
</dbReference>
<dbReference type="InterPro" id="IPR036236">
    <property type="entry name" value="Znf_C2H2_sf"/>
</dbReference>
<dbReference type="OrthoDB" id="8190934at2759"/>
<feature type="compositionally biased region" description="Pro residues" evidence="1">
    <location>
        <begin position="14"/>
        <end position="24"/>
    </location>
</feature>
<evidence type="ECO:0000259" key="2">
    <source>
        <dbReference type="SMART" id="SM00451"/>
    </source>
</evidence>
<dbReference type="GO" id="GO:0003676">
    <property type="term" value="F:nucleic acid binding"/>
    <property type="evidence" value="ECO:0007669"/>
    <property type="project" value="InterPro"/>
</dbReference>
<feature type="domain" description="U1-type" evidence="2">
    <location>
        <begin position="233"/>
        <end position="267"/>
    </location>
</feature>
<evidence type="ECO:0000313" key="4">
    <source>
        <dbReference type="RefSeq" id="XP_052123062.1"/>
    </source>
</evidence>